<feature type="transmembrane region" description="Helical" evidence="5">
    <location>
        <begin position="57"/>
        <end position="75"/>
    </location>
</feature>
<feature type="transmembrane region" description="Helical" evidence="5">
    <location>
        <begin position="28"/>
        <end position="45"/>
    </location>
</feature>
<comment type="subcellular location">
    <subcellularLocation>
        <location evidence="1">Membrane</location>
        <topology evidence="1">Multi-pass membrane protein</topology>
    </subcellularLocation>
</comment>
<evidence type="ECO:0000256" key="1">
    <source>
        <dbReference type="ARBA" id="ARBA00004141"/>
    </source>
</evidence>
<dbReference type="RefSeq" id="WP_393971342.1">
    <property type="nucleotide sequence ID" value="NZ_CP133772.1"/>
</dbReference>
<dbReference type="Proteomes" id="UP001451606">
    <property type="component" value="Chromosome"/>
</dbReference>
<dbReference type="PANTHER" id="PTHR11662:SF399">
    <property type="entry name" value="FI19708P1-RELATED"/>
    <property type="match status" value="1"/>
</dbReference>
<evidence type="ECO:0000256" key="5">
    <source>
        <dbReference type="SAM" id="Phobius"/>
    </source>
</evidence>
<proteinExistence type="predicted"/>
<dbReference type="InterPro" id="IPR020846">
    <property type="entry name" value="MFS_dom"/>
</dbReference>
<dbReference type="AlphaFoldDB" id="A0AAX4NHS9"/>
<feature type="transmembrane region" description="Helical" evidence="5">
    <location>
        <begin position="154"/>
        <end position="171"/>
    </location>
</feature>
<keyword evidence="8" id="KW-1185">Reference proteome</keyword>
<dbReference type="GO" id="GO:0022857">
    <property type="term" value="F:transmembrane transporter activity"/>
    <property type="evidence" value="ECO:0007669"/>
    <property type="project" value="InterPro"/>
</dbReference>
<evidence type="ECO:0000313" key="7">
    <source>
        <dbReference type="EMBL" id="WYY01020.1"/>
    </source>
</evidence>
<evidence type="ECO:0000256" key="4">
    <source>
        <dbReference type="ARBA" id="ARBA00023136"/>
    </source>
</evidence>
<dbReference type="GO" id="GO:0016020">
    <property type="term" value="C:membrane"/>
    <property type="evidence" value="ECO:0007669"/>
    <property type="project" value="UniProtKB-SubCell"/>
</dbReference>
<name>A0AAX4NHS9_9ARCH</name>
<organism evidence="7 8">
    <name type="scientific">Oxyplasma meridianum</name>
    <dbReference type="NCBI Taxonomy" id="3073602"/>
    <lineage>
        <taxon>Archaea</taxon>
        <taxon>Methanobacteriati</taxon>
        <taxon>Thermoplasmatota</taxon>
        <taxon>Thermoplasmata</taxon>
        <taxon>Thermoplasmatales</taxon>
        <taxon>Thermoplasmataceae</taxon>
        <taxon>Oxyplasma</taxon>
    </lineage>
</organism>
<feature type="domain" description="Major facilitator superfamily (MFS) profile" evidence="6">
    <location>
        <begin position="5"/>
        <end position="231"/>
    </location>
</feature>
<protein>
    <submittedName>
        <fullName evidence="7">MFS transporter</fullName>
    </submittedName>
</protein>
<dbReference type="PROSITE" id="PS50850">
    <property type="entry name" value="MFS"/>
    <property type="match status" value="1"/>
</dbReference>
<accession>A0AAX4NHS9</accession>
<keyword evidence="2 5" id="KW-0812">Transmembrane</keyword>
<evidence type="ECO:0000256" key="3">
    <source>
        <dbReference type="ARBA" id="ARBA00022989"/>
    </source>
</evidence>
<dbReference type="InterPro" id="IPR050382">
    <property type="entry name" value="MFS_Na/Anion_cotransporter"/>
</dbReference>
<sequence length="231" mass="25508">MRWIIPVMLFIAVTFNYADREIWTITAPAFSFAFGWTSSIGAYGAKGSAGGTGLANYSLILFAWSLAYATFNFPGGSLVDRLGLRKAMAIFYAVWSVFTVLTAATFNFISMLFVRIFMGAGEGPVWPVNAKSDKNWTNRFDESKAYTWAGSGQAVGPVVAATIGVLIYHYFGCPGPFIFFGLLGLLFAVIWYYYVRDTPDLHKGVNAQALDLPRLNLPKPLETSLELQLKM</sequence>
<dbReference type="EMBL" id="CP133772">
    <property type="protein sequence ID" value="WYY01020.1"/>
    <property type="molecule type" value="Genomic_DNA"/>
</dbReference>
<evidence type="ECO:0000313" key="8">
    <source>
        <dbReference type="Proteomes" id="UP001451606"/>
    </source>
</evidence>
<dbReference type="GeneID" id="95968353"/>
<feature type="transmembrane region" description="Helical" evidence="5">
    <location>
        <begin position="87"/>
        <end position="109"/>
    </location>
</feature>
<reference evidence="7 8" key="1">
    <citation type="submission" date="2023-09" db="EMBL/GenBank/DDBJ databases">
        <authorList>
            <person name="Golyshina O.V."/>
            <person name="Lunev E.A."/>
            <person name="Bargiela R."/>
            <person name="Gaines M.C."/>
            <person name="Daum B."/>
            <person name="Bale N.J."/>
            <person name="Koenen M."/>
            <person name="Sinninghe Damst J.S."/>
            <person name="Yakimov M."/>
            <person name="Golyshin P.N."/>
        </authorList>
    </citation>
    <scope>NUCLEOTIDE SEQUENCE [LARGE SCALE GENOMIC DNA]</scope>
    <source>
        <strain evidence="7 8">M1</strain>
    </source>
</reference>
<evidence type="ECO:0000256" key="2">
    <source>
        <dbReference type="ARBA" id="ARBA00022692"/>
    </source>
</evidence>
<dbReference type="InterPro" id="IPR011701">
    <property type="entry name" value="MFS"/>
</dbReference>
<gene>
    <name evidence="7" type="ORF">OXIME_001615</name>
</gene>
<dbReference type="Pfam" id="PF07690">
    <property type="entry name" value="MFS_1"/>
    <property type="match status" value="1"/>
</dbReference>
<dbReference type="SUPFAM" id="SSF103473">
    <property type="entry name" value="MFS general substrate transporter"/>
    <property type="match status" value="1"/>
</dbReference>
<dbReference type="KEGG" id="omr:OXIME_001615"/>
<feature type="transmembrane region" description="Helical" evidence="5">
    <location>
        <begin position="177"/>
        <end position="195"/>
    </location>
</feature>
<keyword evidence="3 5" id="KW-1133">Transmembrane helix</keyword>
<dbReference type="InterPro" id="IPR036259">
    <property type="entry name" value="MFS_trans_sf"/>
</dbReference>
<dbReference type="PANTHER" id="PTHR11662">
    <property type="entry name" value="SOLUTE CARRIER FAMILY 17"/>
    <property type="match status" value="1"/>
</dbReference>
<keyword evidence="4 5" id="KW-0472">Membrane</keyword>
<dbReference type="Gene3D" id="1.20.1250.20">
    <property type="entry name" value="MFS general substrate transporter like domains"/>
    <property type="match status" value="1"/>
</dbReference>
<evidence type="ECO:0000259" key="6">
    <source>
        <dbReference type="PROSITE" id="PS50850"/>
    </source>
</evidence>